<dbReference type="InterPro" id="IPR025948">
    <property type="entry name" value="HTH-like_dom"/>
</dbReference>
<dbReference type="GO" id="GO:0003676">
    <property type="term" value="F:nucleic acid binding"/>
    <property type="evidence" value="ECO:0007669"/>
    <property type="project" value="InterPro"/>
</dbReference>
<dbReference type="EMBL" id="FWPT01000033">
    <property type="protein sequence ID" value="SMA50985.1"/>
    <property type="molecule type" value="Genomic_DNA"/>
</dbReference>
<dbReference type="Pfam" id="PF00665">
    <property type="entry name" value="rve"/>
    <property type="match status" value="1"/>
</dbReference>
<dbReference type="SUPFAM" id="SSF53098">
    <property type="entry name" value="Ribonuclease H-like"/>
    <property type="match status" value="1"/>
</dbReference>
<evidence type="ECO:0000313" key="3">
    <source>
        <dbReference type="Proteomes" id="UP000196573"/>
    </source>
</evidence>
<feature type="domain" description="Integrase catalytic" evidence="1">
    <location>
        <begin position="94"/>
        <end position="261"/>
    </location>
</feature>
<dbReference type="InterPro" id="IPR001584">
    <property type="entry name" value="Integrase_cat-core"/>
</dbReference>
<accession>A0A1X7ARX6</accession>
<dbReference type="Gene3D" id="3.30.420.10">
    <property type="entry name" value="Ribonuclease H-like superfamily/Ribonuclease H"/>
    <property type="match status" value="1"/>
</dbReference>
<keyword evidence="3" id="KW-1185">Reference proteome</keyword>
<dbReference type="NCBIfam" id="NF033516">
    <property type="entry name" value="transpos_IS3"/>
    <property type="match status" value="1"/>
</dbReference>
<evidence type="ECO:0000259" key="1">
    <source>
        <dbReference type="PROSITE" id="PS50994"/>
    </source>
</evidence>
<dbReference type="InterPro" id="IPR036397">
    <property type="entry name" value="RNaseH_sf"/>
</dbReference>
<reference evidence="2 3" key="1">
    <citation type="submission" date="2017-03" db="EMBL/GenBank/DDBJ databases">
        <authorList>
            <person name="Afonso C.L."/>
            <person name="Miller P.J."/>
            <person name="Scott M.A."/>
            <person name="Spackman E."/>
            <person name="Goraichik I."/>
            <person name="Dimitrov K.M."/>
            <person name="Suarez D.L."/>
            <person name="Swayne D.E."/>
        </authorList>
    </citation>
    <scope>NUCLEOTIDE SEQUENCE [LARGE SCALE GENOMIC DNA]</scope>
    <source>
        <strain evidence="2">SB41UT1</strain>
    </source>
</reference>
<name>A0A1X7ARX6_9GAMM</name>
<sequence length="261" mass="30574">MSRSGYYAWRARKPSQRKLDDQKLLKRIRSVFKKSHGRYGSPKVYNALKARNINVGRKRVERLMREDQLVARVARIYRRKPLPQRSCDPVPNIRKDLPKPTAINQHWATDVTYIKLKGRWLYLAVVLDLYSRRVVGWSLKNNRTAALTKTALLMAIRNRRPPEGLIFHSDQGIEFRASELQNTHKRYGIKPSMNRAYHCTDNAEMESFFHTLKGELITGTTFRNVYHLRDSIAGYIQHFYNRARLHSSLNYQSPVEYEAAA</sequence>
<dbReference type="InterPro" id="IPR012337">
    <property type="entry name" value="RNaseH-like_sf"/>
</dbReference>
<dbReference type="PROSITE" id="PS50994">
    <property type="entry name" value="INTEGRASE"/>
    <property type="match status" value="1"/>
</dbReference>
<organism evidence="2 3">
    <name type="scientific">Parendozoicomonas haliclonae</name>
    <dbReference type="NCBI Taxonomy" id="1960125"/>
    <lineage>
        <taxon>Bacteria</taxon>
        <taxon>Pseudomonadati</taxon>
        <taxon>Pseudomonadota</taxon>
        <taxon>Gammaproteobacteria</taxon>
        <taxon>Oceanospirillales</taxon>
        <taxon>Endozoicomonadaceae</taxon>
        <taxon>Parendozoicomonas</taxon>
    </lineage>
</organism>
<evidence type="ECO:0000313" key="2">
    <source>
        <dbReference type="EMBL" id="SMA50985.1"/>
    </source>
</evidence>
<proteinExistence type="predicted"/>
<protein>
    <submittedName>
        <fullName evidence="2">IS2 transposase TnpB</fullName>
    </submittedName>
</protein>
<dbReference type="GO" id="GO:0015074">
    <property type="term" value="P:DNA integration"/>
    <property type="evidence" value="ECO:0007669"/>
    <property type="project" value="InterPro"/>
</dbReference>
<dbReference type="PANTHER" id="PTHR46889:SF4">
    <property type="entry name" value="TRANSPOSASE INSO FOR INSERTION SEQUENCE ELEMENT IS911B-RELATED"/>
    <property type="match status" value="1"/>
</dbReference>
<dbReference type="Pfam" id="PF13333">
    <property type="entry name" value="rve_2"/>
    <property type="match status" value="1"/>
</dbReference>
<dbReference type="Proteomes" id="UP000196573">
    <property type="component" value="Unassembled WGS sequence"/>
</dbReference>
<dbReference type="AlphaFoldDB" id="A0A1X7ARX6"/>
<gene>
    <name evidence="2" type="ORF">EHSB41UT_04808</name>
</gene>
<dbReference type="InterPro" id="IPR048020">
    <property type="entry name" value="Transpos_IS3"/>
</dbReference>
<dbReference type="Pfam" id="PF13276">
    <property type="entry name" value="HTH_21"/>
    <property type="match status" value="1"/>
</dbReference>
<dbReference type="PANTHER" id="PTHR46889">
    <property type="entry name" value="TRANSPOSASE INSF FOR INSERTION SEQUENCE IS3B-RELATED"/>
    <property type="match status" value="1"/>
</dbReference>
<dbReference type="InterPro" id="IPR050900">
    <property type="entry name" value="Transposase_IS3/IS150/IS904"/>
</dbReference>